<keyword evidence="4" id="KW-1185">Reference proteome</keyword>
<feature type="region of interest" description="Disordered" evidence="1">
    <location>
        <begin position="223"/>
        <end position="262"/>
    </location>
</feature>
<keyword evidence="2" id="KW-0812">Transmembrane</keyword>
<dbReference type="Proteomes" id="UP001161017">
    <property type="component" value="Unassembled WGS sequence"/>
</dbReference>
<proteinExistence type="predicted"/>
<feature type="transmembrane region" description="Helical" evidence="2">
    <location>
        <begin position="53"/>
        <end position="73"/>
    </location>
</feature>
<evidence type="ECO:0000256" key="1">
    <source>
        <dbReference type="SAM" id="MobiDB-lite"/>
    </source>
</evidence>
<feature type="transmembrane region" description="Helical" evidence="2">
    <location>
        <begin position="79"/>
        <end position="98"/>
    </location>
</feature>
<feature type="region of interest" description="Disordered" evidence="1">
    <location>
        <begin position="274"/>
        <end position="330"/>
    </location>
</feature>
<evidence type="ECO:0000313" key="4">
    <source>
        <dbReference type="Proteomes" id="UP001161017"/>
    </source>
</evidence>
<sequence length="488" mass="53288">MSSSIPLPPWQPRKTVIDLYNERDFTPWWVRTIASLSAIFLMTSSALISSLIFALLAVFTSIALAVLTTSWLFHLDSIFVPHLLMSILGLISCVYNIGTHTEGQFNSRMIGGLILAVVLVIAYTIASLLAFRKIYMVRAREALHRPTSTSTSKTFAMPENELQRQQLMRLLTSQGGAANGTGTLDSSASAEATYKIHWPTAPTSQHSRQPTNASMRLFPILHRGSRSGSRHSSMIQNLGFPPSRNLRRPSDTSTGVIDRMPELPDIIVEESTVSNHGYSTDPTHHAPLPEHHHHHHHATPSNKEPGPEDPAHTHNHPEAAAEATPPPLRPNIYNPLLPAFFEHHPGDRVPSYHPRAISAYTYVPTPRSYHAAGAGSPTPSAPPPLPLGPNGWPLEKKSAEDGNWDVSSQQQQQPFERLKGHRPPLDNYVVVDADAEARARTMGAVRGVGQTKAEIELAERTRAAAAVGGGEGGVLEEVVGKGDMDIPF</sequence>
<evidence type="ECO:0000256" key="2">
    <source>
        <dbReference type="SAM" id="Phobius"/>
    </source>
</evidence>
<feature type="transmembrane region" description="Helical" evidence="2">
    <location>
        <begin position="110"/>
        <end position="131"/>
    </location>
</feature>
<organism evidence="3 4">
    <name type="scientific">Ramalina farinacea</name>
    <dbReference type="NCBI Taxonomy" id="258253"/>
    <lineage>
        <taxon>Eukaryota</taxon>
        <taxon>Fungi</taxon>
        <taxon>Dikarya</taxon>
        <taxon>Ascomycota</taxon>
        <taxon>Pezizomycotina</taxon>
        <taxon>Lecanoromycetes</taxon>
        <taxon>OSLEUM clade</taxon>
        <taxon>Lecanoromycetidae</taxon>
        <taxon>Lecanorales</taxon>
        <taxon>Lecanorineae</taxon>
        <taxon>Ramalinaceae</taxon>
        <taxon>Ramalina</taxon>
    </lineage>
</organism>
<feature type="transmembrane region" description="Helical" evidence="2">
    <location>
        <begin position="28"/>
        <end position="48"/>
    </location>
</feature>
<evidence type="ECO:0000313" key="3">
    <source>
        <dbReference type="EMBL" id="MDI1487747.1"/>
    </source>
</evidence>
<name>A0AA43QL15_9LECA</name>
<dbReference type="AlphaFoldDB" id="A0AA43QL15"/>
<feature type="compositionally biased region" description="Basic and acidic residues" evidence="1">
    <location>
        <begin position="305"/>
        <end position="319"/>
    </location>
</feature>
<keyword evidence="2" id="KW-0472">Membrane</keyword>
<protein>
    <submittedName>
        <fullName evidence="3">Uncharacterized protein</fullName>
    </submittedName>
</protein>
<reference evidence="3" key="1">
    <citation type="journal article" date="2023" name="Genome Biol. Evol.">
        <title>First Whole Genome Sequence and Flow Cytometry Genome Size Data for the Lichen-Forming Fungus Ramalina farinacea (Ascomycota).</title>
        <authorList>
            <person name="Llewellyn T."/>
            <person name="Mian S."/>
            <person name="Hill R."/>
            <person name="Leitch I.J."/>
            <person name="Gaya E."/>
        </authorList>
    </citation>
    <scope>NUCLEOTIDE SEQUENCE</scope>
    <source>
        <strain evidence="3">LIQ254RAFAR</strain>
    </source>
</reference>
<dbReference type="EMBL" id="JAPUFD010000006">
    <property type="protein sequence ID" value="MDI1487747.1"/>
    <property type="molecule type" value="Genomic_DNA"/>
</dbReference>
<keyword evidence="2" id="KW-1133">Transmembrane helix</keyword>
<gene>
    <name evidence="3" type="ORF">OHK93_007019</name>
</gene>
<comment type="caution">
    <text evidence="3">The sequence shown here is derived from an EMBL/GenBank/DDBJ whole genome shotgun (WGS) entry which is preliminary data.</text>
</comment>
<accession>A0AA43QL15</accession>